<dbReference type="STRING" id="604088.SAMN04488060_1781"/>
<dbReference type="Proteomes" id="UP000199331">
    <property type="component" value="Unassembled WGS sequence"/>
</dbReference>
<dbReference type="OrthoDB" id="7510934at2"/>
<dbReference type="EMBL" id="FOWZ01000002">
    <property type="protein sequence ID" value="SFP16658.1"/>
    <property type="molecule type" value="Genomic_DNA"/>
</dbReference>
<evidence type="ECO:0000313" key="3">
    <source>
        <dbReference type="EMBL" id="SFP16658.1"/>
    </source>
</evidence>
<keyword evidence="1" id="KW-0233">DNA recombination</keyword>
<protein>
    <submittedName>
        <fullName evidence="3">Phage integrase family protein</fullName>
    </submittedName>
</protein>
<evidence type="ECO:0000259" key="2">
    <source>
        <dbReference type="PROSITE" id="PS51898"/>
    </source>
</evidence>
<keyword evidence="4" id="KW-1185">Reference proteome</keyword>
<sequence length="386" mass="43539">MARRRFLPKYVTAFSYRHGKIRYRYRRKGRQGGYFSSSPGSEEFRAEYHAFENKSSSRQDAQIQRPRRGTIGDLKHRYMSVPDRLGPTKVTQQKVGAVIEDFCKGREGRLVSQLTFEHLDAIIAKKKTKTVRDTPSGPREVGGYFAAKKLRKELIRFFQFAKKAGFCDHNVAKDTSPVQRGRGEASGGFHAWTEGQIAQFQRHWPLGTRERAALELLLWTDQRRSDIVKMGMAQTRDGCLPIIQAKTGTKLWLPMADQLVEAIVALPPEFSDPSCFLITHKGKPFTKESFGNWFAKACDQAGLPSKCRAHGLRKATLRRMAELGMSNKEMKSVSGQKRDATLALYIESADQRALATNAIRRLSAWASEAECLTSSRKLDMGNAEDG</sequence>
<dbReference type="AlphaFoldDB" id="A0A1I5N498"/>
<evidence type="ECO:0000313" key="4">
    <source>
        <dbReference type="Proteomes" id="UP000199331"/>
    </source>
</evidence>
<reference evidence="4" key="1">
    <citation type="submission" date="2016-10" db="EMBL/GenBank/DDBJ databases">
        <authorList>
            <person name="Varghese N."/>
            <person name="Submissions S."/>
        </authorList>
    </citation>
    <scope>NUCLEOTIDE SEQUENCE [LARGE SCALE GENOMIC DNA]</scope>
    <source>
        <strain evidence="4">CGMCC 1.7715</strain>
    </source>
</reference>
<evidence type="ECO:0000256" key="1">
    <source>
        <dbReference type="ARBA" id="ARBA00023172"/>
    </source>
</evidence>
<dbReference type="SUPFAM" id="SSF56349">
    <property type="entry name" value="DNA breaking-rejoining enzymes"/>
    <property type="match status" value="1"/>
</dbReference>
<name>A0A1I5N498_9SPHN</name>
<dbReference type="InterPro" id="IPR002104">
    <property type="entry name" value="Integrase_catalytic"/>
</dbReference>
<dbReference type="InterPro" id="IPR011010">
    <property type="entry name" value="DNA_brk_join_enz"/>
</dbReference>
<proteinExistence type="predicted"/>
<feature type="domain" description="Tyr recombinase" evidence="2">
    <location>
        <begin position="187"/>
        <end position="358"/>
    </location>
</feature>
<dbReference type="Pfam" id="PF00589">
    <property type="entry name" value="Phage_integrase"/>
    <property type="match status" value="1"/>
</dbReference>
<organism evidence="3 4">
    <name type="scientific">Qipengyuania nanhaisediminis</name>
    <dbReference type="NCBI Taxonomy" id="604088"/>
    <lineage>
        <taxon>Bacteria</taxon>
        <taxon>Pseudomonadati</taxon>
        <taxon>Pseudomonadota</taxon>
        <taxon>Alphaproteobacteria</taxon>
        <taxon>Sphingomonadales</taxon>
        <taxon>Erythrobacteraceae</taxon>
        <taxon>Qipengyuania</taxon>
    </lineage>
</organism>
<dbReference type="Gene3D" id="1.10.443.10">
    <property type="entry name" value="Intergrase catalytic core"/>
    <property type="match status" value="1"/>
</dbReference>
<gene>
    <name evidence="3" type="ORF">SAMN04488060_1781</name>
</gene>
<dbReference type="GO" id="GO:0015074">
    <property type="term" value="P:DNA integration"/>
    <property type="evidence" value="ECO:0007669"/>
    <property type="project" value="InterPro"/>
</dbReference>
<dbReference type="GO" id="GO:0006310">
    <property type="term" value="P:DNA recombination"/>
    <property type="evidence" value="ECO:0007669"/>
    <property type="project" value="UniProtKB-KW"/>
</dbReference>
<dbReference type="PROSITE" id="PS51898">
    <property type="entry name" value="TYR_RECOMBINASE"/>
    <property type="match status" value="1"/>
</dbReference>
<accession>A0A1I5N498</accession>
<dbReference type="InterPro" id="IPR013762">
    <property type="entry name" value="Integrase-like_cat_sf"/>
</dbReference>
<dbReference type="GO" id="GO:0003677">
    <property type="term" value="F:DNA binding"/>
    <property type="evidence" value="ECO:0007669"/>
    <property type="project" value="InterPro"/>
</dbReference>